<keyword evidence="1" id="KW-0472">Membrane</keyword>
<dbReference type="EMBL" id="AP024485">
    <property type="protein sequence ID" value="BCS87621.1"/>
    <property type="molecule type" value="Genomic_DNA"/>
</dbReference>
<keyword evidence="1" id="KW-0812">Transmembrane</keyword>
<dbReference type="Proteomes" id="UP001053296">
    <property type="component" value="Chromosome"/>
</dbReference>
<organism evidence="2 3">
    <name type="scientific">Pseudodesulfovibrio sediminis</name>
    <dbReference type="NCBI Taxonomy" id="2810563"/>
    <lineage>
        <taxon>Bacteria</taxon>
        <taxon>Pseudomonadati</taxon>
        <taxon>Thermodesulfobacteriota</taxon>
        <taxon>Desulfovibrionia</taxon>
        <taxon>Desulfovibrionales</taxon>
        <taxon>Desulfovibrionaceae</taxon>
    </lineage>
</organism>
<evidence type="ECO:0000256" key="1">
    <source>
        <dbReference type="SAM" id="Phobius"/>
    </source>
</evidence>
<name>A0ABM7P459_9BACT</name>
<proteinExistence type="predicted"/>
<keyword evidence="1" id="KW-1133">Transmembrane helix</keyword>
<feature type="transmembrane region" description="Helical" evidence="1">
    <location>
        <begin position="39"/>
        <end position="57"/>
    </location>
</feature>
<dbReference type="RefSeq" id="WP_229594056.1">
    <property type="nucleotide sequence ID" value="NZ_AP024485.1"/>
</dbReference>
<evidence type="ECO:0000313" key="2">
    <source>
        <dbReference type="EMBL" id="BCS87621.1"/>
    </source>
</evidence>
<evidence type="ECO:0000313" key="3">
    <source>
        <dbReference type="Proteomes" id="UP001053296"/>
    </source>
</evidence>
<feature type="transmembrane region" description="Helical" evidence="1">
    <location>
        <begin position="63"/>
        <end position="78"/>
    </location>
</feature>
<sequence length="87" mass="9913">MTLPAYWWLLALVIVVQGAFFVQFFILRMRRKGVQPVARPAQVVLAVSCLAGLAYAVVQRDPVLFVGQVCLMILYFLLQRKSNDQRT</sequence>
<feature type="transmembrane region" description="Helical" evidence="1">
    <location>
        <begin position="6"/>
        <end position="27"/>
    </location>
</feature>
<keyword evidence="3" id="KW-1185">Reference proteome</keyword>
<protein>
    <recommendedName>
        <fullName evidence="4">Lipid A biosynthesis N-terminal domain-containing protein</fullName>
    </recommendedName>
</protein>
<evidence type="ECO:0008006" key="4">
    <source>
        <dbReference type="Google" id="ProtNLM"/>
    </source>
</evidence>
<reference evidence="2" key="1">
    <citation type="journal article" date="2022" name="Arch. Microbiol.">
        <title>Pseudodesulfovibrio sediminis sp. nov., a mesophilic and neutrophilic sulfate-reducing bacterium isolated from sediment of a brackish lake.</title>
        <authorList>
            <person name="Takahashi A."/>
            <person name="Kojima H."/>
            <person name="Watanabe M."/>
            <person name="Fukui M."/>
        </authorList>
    </citation>
    <scope>NUCLEOTIDE SEQUENCE</scope>
    <source>
        <strain evidence="2">SF6</strain>
    </source>
</reference>
<gene>
    <name evidence="2" type="ORF">PSDVSF_08630</name>
</gene>
<accession>A0ABM7P459</accession>